<proteinExistence type="predicted"/>
<dbReference type="Proteomes" id="UP000217083">
    <property type="component" value="Unassembled WGS sequence"/>
</dbReference>
<dbReference type="AlphaFoldDB" id="A0A263BVC6"/>
<dbReference type="EMBL" id="NPIA01000002">
    <property type="protein sequence ID" value="OZM57660.1"/>
    <property type="molecule type" value="Genomic_DNA"/>
</dbReference>
<accession>A0A263BVC6</accession>
<gene>
    <name evidence="1" type="ORF">CIB95_04625</name>
</gene>
<reference evidence="1 2" key="2">
    <citation type="submission" date="2017-09" db="EMBL/GenBank/DDBJ databases">
        <title>Bacillus patelloidae sp. nov., isolated from the intestinal tract of a marine limpet.</title>
        <authorList>
            <person name="Liu R."/>
            <person name="Dong C."/>
            <person name="Shao Z."/>
        </authorList>
    </citation>
    <scope>NUCLEOTIDE SEQUENCE [LARGE SCALE GENOMIC DNA]</scope>
    <source>
        <strain evidence="1 2">SA5d-4</strain>
    </source>
</reference>
<keyword evidence="2" id="KW-1185">Reference proteome</keyword>
<evidence type="ECO:0000313" key="2">
    <source>
        <dbReference type="Proteomes" id="UP000217083"/>
    </source>
</evidence>
<comment type="caution">
    <text evidence="1">The sequence shown here is derived from an EMBL/GenBank/DDBJ whole genome shotgun (WGS) entry which is preliminary data.</text>
</comment>
<evidence type="ECO:0008006" key="3">
    <source>
        <dbReference type="Google" id="ProtNLM"/>
    </source>
</evidence>
<name>A0A263BVC6_9BACI</name>
<protein>
    <recommendedName>
        <fullName evidence="3">Prepilin-type cleavage/methylation domain-containing protein</fullName>
    </recommendedName>
</protein>
<reference evidence="2" key="1">
    <citation type="submission" date="2017-08" db="EMBL/GenBank/DDBJ databases">
        <authorList>
            <person name="Huang Z."/>
        </authorList>
    </citation>
    <scope>NUCLEOTIDE SEQUENCE [LARGE SCALE GENOMIC DNA]</scope>
    <source>
        <strain evidence="2">SA5d-4</strain>
    </source>
</reference>
<sequence>MPNNCKGFSMLDALLGLSILSLFFTFALPSINALIKERKHVSESMYVVTTLHNDLQENIYEDSNSFNDSAVIFTPNKKELRITRQKNNHKIKVCINWAITEKRFKELCLYGFEAN</sequence>
<dbReference type="RefSeq" id="WP_094922554.1">
    <property type="nucleotide sequence ID" value="NZ_NPIA01000002.1"/>
</dbReference>
<organism evidence="1 2">
    <name type="scientific">Lottiidibacillus patelloidae</name>
    <dbReference type="NCBI Taxonomy" id="2670334"/>
    <lineage>
        <taxon>Bacteria</taxon>
        <taxon>Bacillati</taxon>
        <taxon>Bacillota</taxon>
        <taxon>Bacilli</taxon>
        <taxon>Bacillales</taxon>
        <taxon>Bacillaceae</taxon>
        <taxon>Lottiidibacillus</taxon>
    </lineage>
</organism>
<evidence type="ECO:0000313" key="1">
    <source>
        <dbReference type="EMBL" id="OZM57660.1"/>
    </source>
</evidence>